<dbReference type="EMBL" id="JAUEPN010000004">
    <property type="protein sequence ID" value="KAK3295777.1"/>
    <property type="molecule type" value="Genomic_DNA"/>
</dbReference>
<organism evidence="1 2">
    <name type="scientific">Chaetomium fimeti</name>
    <dbReference type="NCBI Taxonomy" id="1854472"/>
    <lineage>
        <taxon>Eukaryota</taxon>
        <taxon>Fungi</taxon>
        <taxon>Dikarya</taxon>
        <taxon>Ascomycota</taxon>
        <taxon>Pezizomycotina</taxon>
        <taxon>Sordariomycetes</taxon>
        <taxon>Sordariomycetidae</taxon>
        <taxon>Sordariales</taxon>
        <taxon>Chaetomiaceae</taxon>
        <taxon>Chaetomium</taxon>
    </lineage>
</organism>
<evidence type="ECO:0000313" key="2">
    <source>
        <dbReference type="Proteomes" id="UP001278766"/>
    </source>
</evidence>
<comment type="caution">
    <text evidence="1">The sequence shown here is derived from an EMBL/GenBank/DDBJ whole genome shotgun (WGS) entry which is preliminary data.</text>
</comment>
<keyword evidence="2" id="KW-1185">Reference proteome</keyword>
<dbReference type="AlphaFoldDB" id="A0AAE0HFT2"/>
<accession>A0AAE0HFT2</accession>
<protein>
    <submittedName>
        <fullName evidence="1">Uncharacterized protein</fullName>
    </submittedName>
</protein>
<sequence>MRTAVEEALLLLAHGIADGFGVNDVSSVSETRPVVEGMAVLLVELITEQKVVWDTWFTVASCFGNLATSAPWLDLSREIVVRGCFGLVASKGRLGVVTKSDRQETQFRAVEENFAIIEIERTEDTALFCSRHKKAASIVGRDFRLDEDESAVESDVILWQADDRFYRLMLRVKTKNHWRAVDPSAALIASIKMPHTSARCHHGAEPPEMAPSTARIYTLDEVVGRWPDTIQTPRASTAAAARRNKQPDEVGTYYLTNVLDTHMKKNIALAVSVETRAVLNFPELACLPCTLRHARDGKRESRGNKRSEDNDASRYIINLGTWLADRHGGVLQIGSSVDANGALC</sequence>
<dbReference type="Proteomes" id="UP001278766">
    <property type="component" value="Unassembled WGS sequence"/>
</dbReference>
<reference evidence="1" key="1">
    <citation type="journal article" date="2023" name="Mol. Phylogenet. Evol.">
        <title>Genome-scale phylogeny and comparative genomics of the fungal order Sordariales.</title>
        <authorList>
            <person name="Hensen N."/>
            <person name="Bonometti L."/>
            <person name="Westerberg I."/>
            <person name="Brannstrom I.O."/>
            <person name="Guillou S."/>
            <person name="Cros-Aarteil S."/>
            <person name="Calhoun S."/>
            <person name="Haridas S."/>
            <person name="Kuo A."/>
            <person name="Mondo S."/>
            <person name="Pangilinan J."/>
            <person name="Riley R."/>
            <person name="LaButti K."/>
            <person name="Andreopoulos B."/>
            <person name="Lipzen A."/>
            <person name="Chen C."/>
            <person name="Yan M."/>
            <person name="Daum C."/>
            <person name="Ng V."/>
            <person name="Clum A."/>
            <person name="Steindorff A."/>
            <person name="Ohm R.A."/>
            <person name="Martin F."/>
            <person name="Silar P."/>
            <person name="Natvig D.O."/>
            <person name="Lalanne C."/>
            <person name="Gautier V."/>
            <person name="Ament-Velasquez S.L."/>
            <person name="Kruys A."/>
            <person name="Hutchinson M.I."/>
            <person name="Powell A.J."/>
            <person name="Barry K."/>
            <person name="Miller A.N."/>
            <person name="Grigoriev I.V."/>
            <person name="Debuchy R."/>
            <person name="Gladieux P."/>
            <person name="Hiltunen Thoren M."/>
            <person name="Johannesson H."/>
        </authorList>
    </citation>
    <scope>NUCLEOTIDE SEQUENCE</scope>
    <source>
        <strain evidence="1">CBS 168.71</strain>
    </source>
</reference>
<dbReference type="RefSeq" id="XP_062659291.1">
    <property type="nucleotide sequence ID" value="XM_062803816.1"/>
</dbReference>
<proteinExistence type="predicted"/>
<gene>
    <name evidence="1" type="ORF">B0H64DRAFT_396296</name>
</gene>
<reference evidence="1" key="2">
    <citation type="submission" date="2023-06" db="EMBL/GenBank/DDBJ databases">
        <authorList>
            <consortium name="Lawrence Berkeley National Laboratory"/>
            <person name="Haridas S."/>
            <person name="Hensen N."/>
            <person name="Bonometti L."/>
            <person name="Westerberg I."/>
            <person name="Brannstrom I.O."/>
            <person name="Guillou S."/>
            <person name="Cros-Aarteil S."/>
            <person name="Calhoun S."/>
            <person name="Kuo A."/>
            <person name="Mondo S."/>
            <person name="Pangilinan J."/>
            <person name="Riley R."/>
            <person name="Labutti K."/>
            <person name="Andreopoulos B."/>
            <person name="Lipzen A."/>
            <person name="Chen C."/>
            <person name="Yanf M."/>
            <person name="Daum C."/>
            <person name="Ng V."/>
            <person name="Clum A."/>
            <person name="Steindorff A."/>
            <person name="Ohm R."/>
            <person name="Martin F."/>
            <person name="Silar P."/>
            <person name="Natvig D."/>
            <person name="Lalanne C."/>
            <person name="Gautier V."/>
            <person name="Ament-Velasquez S.L."/>
            <person name="Kruys A."/>
            <person name="Hutchinson M.I."/>
            <person name="Powell A.J."/>
            <person name="Barry K."/>
            <person name="Miller A.N."/>
            <person name="Grigoriev I.V."/>
            <person name="Debuchy R."/>
            <person name="Gladieux P."/>
            <person name="Thoren M.H."/>
            <person name="Johannesson H."/>
        </authorList>
    </citation>
    <scope>NUCLEOTIDE SEQUENCE</scope>
    <source>
        <strain evidence="1">CBS 168.71</strain>
    </source>
</reference>
<name>A0AAE0HFT2_9PEZI</name>
<dbReference type="GeneID" id="87840764"/>
<evidence type="ECO:0000313" key="1">
    <source>
        <dbReference type="EMBL" id="KAK3295777.1"/>
    </source>
</evidence>